<keyword evidence="4" id="KW-0862">Zinc</keyword>
<protein>
    <submittedName>
        <fullName evidence="7">GroES (Chaperonin 10)-like</fullName>
    </submittedName>
</protein>
<dbReference type="Pfam" id="PF00107">
    <property type="entry name" value="ADH_zinc_N"/>
    <property type="match status" value="1"/>
</dbReference>
<evidence type="ECO:0000259" key="6">
    <source>
        <dbReference type="Pfam" id="PF08240"/>
    </source>
</evidence>
<organism evidence="7 8">
    <name type="scientific">Syntrophomonas zehnderi OL-4</name>
    <dbReference type="NCBI Taxonomy" id="690567"/>
    <lineage>
        <taxon>Bacteria</taxon>
        <taxon>Bacillati</taxon>
        <taxon>Bacillota</taxon>
        <taxon>Clostridia</taxon>
        <taxon>Eubacteriales</taxon>
        <taxon>Syntrophomonadaceae</taxon>
        <taxon>Syntrophomonas</taxon>
    </lineage>
</organism>
<dbReference type="STRING" id="690567.2753"/>
<gene>
    <name evidence="7" type="ORF">2753</name>
</gene>
<dbReference type="AlphaFoldDB" id="A0A0E4C9S9"/>
<evidence type="ECO:0000313" key="8">
    <source>
        <dbReference type="Proteomes" id="UP000045545"/>
    </source>
</evidence>
<feature type="domain" description="Alcohol dehydrogenase-like N-terminal" evidence="6">
    <location>
        <begin position="30"/>
        <end position="134"/>
    </location>
</feature>
<evidence type="ECO:0000256" key="1">
    <source>
        <dbReference type="ARBA" id="ARBA00001947"/>
    </source>
</evidence>
<evidence type="ECO:0000256" key="4">
    <source>
        <dbReference type="ARBA" id="ARBA00022833"/>
    </source>
</evidence>
<evidence type="ECO:0000256" key="3">
    <source>
        <dbReference type="ARBA" id="ARBA00022723"/>
    </source>
</evidence>
<dbReference type="Gene3D" id="3.90.180.10">
    <property type="entry name" value="Medium-chain alcohol dehydrogenases, catalytic domain"/>
    <property type="match status" value="1"/>
</dbReference>
<dbReference type="EMBL" id="CGIH01000052">
    <property type="protein sequence ID" value="CFY10525.1"/>
    <property type="molecule type" value="Genomic_DNA"/>
</dbReference>
<dbReference type="SUPFAM" id="SSF50129">
    <property type="entry name" value="GroES-like"/>
    <property type="match status" value="1"/>
</dbReference>
<dbReference type="PANTHER" id="PTHR42813:SF4">
    <property type="entry name" value="NADP-DEPENDENT ISOPROPANOL DEHYDROGENASE"/>
    <property type="match status" value="1"/>
</dbReference>
<comment type="cofactor">
    <cofactor evidence="1">
        <name>Zn(2+)</name>
        <dbReference type="ChEBI" id="CHEBI:29105"/>
    </cofactor>
</comment>
<dbReference type="Proteomes" id="UP000045545">
    <property type="component" value="Unassembled WGS sequence"/>
</dbReference>
<accession>A0A0E4C9S9</accession>
<keyword evidence="3" id="KW-0479">Metal-binding</keyword>
<keyword evidence="8" id="KW-1185">Reference proteome</keyword>
<dbReference type="RefSeq" id="WP_046500068.1">
    <property type="nucleotide sequence ID" value="NZ_CGIH01000052.1"/>
</dbReference>
<dbReference type="InterPro" id="IPR036291">
    <property type="entry name" value="NAD(P)-bd_dom_sf"/>
</dbReference>
<evidence type="ECO:0000259" key="5">
    <source>
        <dbReference type="Pfam" id="PF00107"/>
    </source>
</evidence>
<sequence length="357" mass="38564">MEQTTMKALVYHEPNNYSLTDVPVPQIIEPTDVIGRVTLAAICSSDIHTVKGEVESTPYPKTIGHECCVEIVEVGSAVKNYKVGDRCVVKPGSHCGECLMCRLGLIAMCENGGVFGSVGKLEGCHAEYIRIPVADMEGQLYLIPEGMTEEDIILLPDMLATAYFGLNNAQLSEGQSVAVIGVGPVGLSACLLAKKMFKARQVIAVDILQYRLDLALKEGIADIIINPATDDVAQKFLEATGGLGVDATIETPGLEETMAMAVAVTRPGGIVSTVAIFADPIIKLPVVEMIVKNHQLKMGIQVCEGVPEMLELIKDGTLNTNFMLTHKAPLNDIMKGYEIFGNRQDGCIKWLITPYER</sequence>
<evidence type="ECO:0000313" key="7">
    <source>
        <dbReference type="EMBL" id="CFY10525.1"/>
    </source>
</evidence>
<dbReference type="Gene3D" id="3.40.50.720">
    <property type="entry name" value="NAD(P)-binding Rossmann-like Domain"/>
    <property type="match status" value="1"/>
</dbReference>
<feature type="domain" description="Alcohol dehydrogenase-like C-terminal" evidence="5">
    <location>
        <begin position="184"/>
        <end position="313"/>
    </location>
</feature>
<dbReference type="SUPFAM" id="SSF51735">
    <property type="entry name" value="NAD(P)-binding Rossmann-fold domains"/>
    <property type="match status" value="1"/>
</dbReference>
<evidence type="ECO:0000256" key="2">
    <source>
        <dbReference type="ARBA" id="ARBA00008072"/>
    </source>
</evidence>
<reference evidence="7 8" key="1">
    <citation type="submission" date="2015-03" db="EMBL/GenBank/DDBJ databases">
        <authorList>
            <person name="Murphy D."/>
        </authorList>
    </citation>
    <scope>NUCLEOTIDE SEQUENCE [LARGE SCALE GENOMIC DNA]</scope>
    <source>
        <strain evidence="7 8">OL-4</strain>
    </source>
</reference>
<name>A0A0E4C9S9_9FIRM</name>
<dbReference type="OrthoDB" id="9769198at2"/>
<dbReference type="GO" id="GO:0046872">
    <property type="term" value="F:metal ion binding"/>
    <property type="evidence" value="ECO:0007669"/>
    <property type="project" value="UniProtKB-KW"/>
</dbReference>
<proteinExistence type="inferred from homology"/>
<dbReference type="PANTHER" id="PTHR42813">
    <property type="entry name" value="ZINC-TYPE ALCOHOL DEHYDROGENASE-LIKE"/>
    <property type="match status" value="1"/>
</dbReference>
<dbReference type="InterPro" id="IPR013154">
    <property type="entry name" value="ADH-like_N"/>
</dbReference>
<dbReference type="InterPro" id="IPR011032">
    <property type="entry name" value="GroES-like_sf"/>
</dbReference>
<dbReference type="Pfam" id="PF08240">
    <property type="entry name" value="ADH_N"/>
    <property type="match status" value="1"/>
</dbReference>
<dbReference type="InterPro" id="IPR013149">
    <property type="entry name" value="ADH-like_C"/>
</dbReference>
<comment type="similarity">
    <text evidence="2">Belongs to the zinc-containing alcohol dehydrogenase family.</text>
</comment>